<accession>A0A4R6Z9G5</accession>
<dbReference type="Pfam" id="PF07963">
    <property type="entry name" value="N_methyl"/>
    <property type="match status" value="1"/>
</dbReference>
<dbReference type="RefSeq" id="WP_133816679.1">
    <property type="nucleotide sequence ID" value="NZ_SNZH01000001.1"/>
</dbReference>
<keyword evidence="1" id="KW-1133">Transmembrane helix</keyword>
<dbReference type="InterPro" id="IPR012902">
    <property type="entry name" value="N_methyl_site"/>
</dbReference>
<evidence type="ECO:0000313" key="2">
    <source>
        <dbReference type="EMBL" id="TDR48557.1"/>
    </source>
</evidence>
<keyword evidence="3" id="KW-1185">Reference proteome</keyword>
<keyword evidence="1" id="KW-0812">Transmembrane</keyword>
<evidence type="ECO:0000256" key="1">
    <source>
        <dbReference type="SAM" id="Phobius"/>
    </source>
</evidence>
<comment type="caution">
    <text evidence="2">The sequence shown here is derived from an EMBL/GenBank/DDBJ whole genome shotgun (WGS) entry which is preliminary data.</text>
</comment>
<protein>
    <submittedName>
        <fullName evidence="2">Type IV pilus assembly protein PilW</fullName>
    </submittedName>
</protein>
<keyword evidence="1" id="KW-0472">Membrane</keyword>
<evidence type="ECO:0000313" key="3">
    <source>
        <dbReference type="Proteomes" id="UP000295293"/>
    </source>
</evidence>
<dbReference type="OrthoDB" id="5296662at2"/>
<dbReference type="EMBL" id="SNZH01000001">
    <property type="protein sequence ID" value="TDR48557.1"/>
    <property type="molecule type" value="Genomic_DNA"/>
</dbReference>
<organism evidence="2 3">
    <name type="scientific">Tahibacter aquaticus</name>
    <dbReference type="NCBI Taxonomy" id="520092"/>
    <lineage>
        <taxon>Bacteria</taxon>
        <taxon>Pseudomonadati</taxon>
        <taxon>Pseudomonadota</taxon>
        <taxon>Gammaproteobacteria</taxon>
        <taxon>Lysobacterales</taxon>
        <taxon>Rhodanobacteraceae</taxon>
        <taxon>Tahibacter</taxon>
    </lineage>
</organism>
<gene>
    <name evidence="2" type="ORF">DFR29_101177</name>
</gene>
<proteinExistence type="predicted"/>
<dbReference type="Proteomes" id="UP000295293">
    <property type="component" value="Unassembled WGS sequence"/>
</dbReference>
<dbReference type="PROSITE" id="PS00409">
    <property type="entry name" value="PROKAR_NTER_METHYL"/>
    <property type="match status" value="1"/>
</dbReference>
<dbReference type="GO" id="GO:0043683">
    <property type="term" value="P:type IV pilus assembly"/>
    <property type="evidence" value="ECO:0007669"/>
    <property type="project" value="InterPro"/>
</dbReference>
<feature type="transmembrane region" description="Helical" evidence="1">
    <location>
        <begin position="12"/>
        <end position="38"/>
    </location>
</feature>
<reference evidence="2 3" key="1">
    <citation type="submission" date="2019-03" db="EMBL/GenBank/DDBJ databases">
        <title>Genomic Encyclopedia of Type Strains, Phase IV (KMG-IV): sequencing the most valuable type-strain genomes for metagenomic binning, comparative biology and taxonomic classification.</title>
        <authorList>
            <person name="Goeker M."/>
        </authorList>
    </citation>
    <scope>NUCLEOTIDE SEQUENCE [LARGE SCALE GENOMIC DNA]</scope>
    <source>
        <strain evidence="2 3">DSM 21667</strain>
    </source>
</reference>
<dbReference type="Pfam" id="PF16074">
    <property type="entry name" value="PilW"/>
    <property type="match status" value="1"/>
</dbReference>
<dbReference type="AlphaFoldDB" id="A0A4R6Z9G5"/>
<sequence>MSRRQLSHCHAAAGFSLVEVMVAVVLGLLLTAGIVSIFQATSSTNQLQHALARVQENGRYAVTRMNTDLRAAGGQYCSNAGSVANATFDRADPQFSQESAWREPRLLDSAFRLPDWGTPGPTFTVPPPPLDLSARFYIQGYDCANGNCLPAQPVLPANLPAIGDAAGNRVRGSDVLVLRQLRSSGWDVVDCVLTPTPLLRVKPAPASTMPPAPADPPFDIQAQQVVMLNDCEKPQIFRAGSVGASAALPGGFDLAPSVEAANSGFVCPANTPGREVRVFNMSDDFVTITYYLRLRADENPDASGRLIPVLVRREARTGQPGNTDQVVEHELVQGVERLDFLYGIHRGNDQITYLTAREVDAAGGCGGQPGSATAQAGCGWRTVHSIEVHLLLDTVDNHFGLVQSDSAYRYSIDGPGFVLPPVDPAAPMPVTRIAAGVMMRREFVSLVANRNFSP</sequence>
<name>A0A4R6Z9G5_9GAMM</name>
<dbReference type="InterPro" id="IPR032092">
    <property type="entry name" value="PilW"/>
</dbReference>